<feature type="compositionally biased region" description="Polar residues" evidence="9">
    <location>
        <begin position="955"/>
        <end position="974"/>
    </location>
</feature>
<dbReference type="PANTHER" id="PTHR10887:SF495">
    <property type="entry name" value="HELICASE SENATAXIN ISOFORM X1-RELATED"/>
    <property type="match status" value="1"/>
</dbReference>
<dbReference type="FunFam" id="3.40.50.300:FF:001152">
    <property type="entry name" value="tRNA-splicing endonuclease, putative"/>
    <property type="match status" value="1"/>
</dbReference>
<name>A0A0N7MKR3_9SACH</name>
<feature type="domain" description="DNA2/NAM7 helicase-like C-terminal" evidence="12">
    <location>
        <begin position="1612"/>
        <end position="1809"/>
    </location>
</feature>
<evidence type="ECO:0000259" key="13">
    <source>
        <dbReference type="Pfam" id="PF23576"/>
    </source>
</evidence>
<evidence type="ECO:0000256" key="9">
    <source>
        <dbReference type="SAM" id="MobiDB-lite"/>
    </source>
</evidence>
<feature type="domain" description="Helicase Sen1 N-terminal" evidence="10">
    <location>
        <begin position="82"/>
        <end position="840"/>
    </location>
</feature>
<dbReference type="GO" id="GO:0016604">
    <property type="term" value="C:nuclear body"/>
    <property type="evidence" value="ECO:0007669"/>
    <property type="project" value="TreeGrafter"/>
</dbReference>
<evidence type="ECO:0000256" key="8">
    <source>
        <dbReference type="SAM" id="Coils"/>
    </source>
</evidence>
<dbReference type="CDD" id="cd18042">
    <property type="entry name" value="DEXXQc_SETX"/>
    <property type="match status" value="1"/>
</dbReference>
<reference evidence="15" key="1">
    <citation type="submission" date="2015-10" db="EMBL/GenBank/DDBJ databases">
        <authorList>
            <person name="Devillers H."/>
        </authorList>
    </citation>
    <scope>NUCLEOTIDE SEQUENCE [LARGE SCALE GENOMIC DNA]</scope>
</reference>
<feature type="region of interest" description="Disordered" evidence="9">
    <location>
        <begin position="1984"/>
        <end position="2090"/>
    </location>
</feature>
<dbReference type="EMBL" id="LN890560">
    <property type="protein sequence ID" value="CUS20198.1"/>
    <property type="molecule type" value="Genomic_DNA"/>
</dbReference>
<dbReference type="Pfam" id="PF13086">
    <property type="entry name" value="AAA_11"/>
    <property type="match status" value="1"/>
</dbReference>
<dbReference type="Pfam" id="PF23576">
    <property type="entry name" value="SEN1_barrel"/>
    <property type="match status" value="1"/>
</dbReference>
<feature type="coiled-coil region" evidence="8">
    <location>
        <begin position="1453"/>
        <end position="1517"/>
    </location>
</feature>
<feature type="compositionally biased region" description="Basic and acidic residues" evidence="9">
    <location>
        <begin position="1896"/>
        <end position="1907"/>
    </location>
</feature>
<dbReference type="CDD" id="cd18808">
    <property type="entry name" value="SF1_C_Upf1"/>
    <property type="match status" value="1"/>
</dbReference>
<feature type="region of interest" description="Disordered" evidence="9">
    <location>
        <begin position="1006"/>
        <end position="1085"/>
    </location>
</feature>
<evidence type="ECO:0000256" key="2">
    <source>
        <dbReference type="ARBA" id="ARBA00007913"/>
    </source>
</evidence>
<dbReference type="InterPro" id="IPR047187">
    <property type="entry name" value="SF1_C_Upf1"/>
</dbReference>
<dbReference type="GO" id="GO:0003678">
    <property type="term" value="F:DNA helicase activity"/>
    <property type="evidence" value="ECO:0007669"/>
    <property type="project" value="UniProtKB-ARBA"/>
</dbReference>
<feature type="region of interest" description="Disordered" evidence="9">
    <location>
        <begin position="1864"/>
        <end position="1968"/>
    </location>
</feature>
<dbReference type="SUPFAM" id="SSF52540">
    <property type="entry name" value="P-loop containing nucleoside triphosphate hydrolases"/>
    <property type="match status" value="1"/>
</dbReference>
<gene>
    <name evidence="14" type="ORF">LAQU0_S01e01200g</name>
</gene>
<evidence type="ECO:0000259" key="10">
    <source>
        <dbReference type="Pfam" id="PF12726"/>
    </source>
</evidence>
<feature type="compositionally biased region" description="Basic residues" evidence="9">
    <location>
        <begin position="2080"/>
        <end position="2090"/>
    </location>
</feature>
<dbReference type="GO" id="GO:0006369">
    <property type="term" value="P:termination of RNA polymerase II transcription"/>
    <property type="evidence" value="ECO:0007669"/>
    <property type="project" value="TreeGrafter"/>
</dbReference>
<dbReference type="InterPro" id="IPR045055">
    <property type="entry name" value="DNA2/NAM7-like"/>
</dbReference>
<comment type="subcellular location">
    <subcellularLocation>
        <location evidence="1">Nucleus</location>
    </subcellularLocation>
</comment>
<dbReference type="InterPro" id="IPR056474">
    <property type="entry name" value="SEN1_barrel"/>
</dbReference>
<dbReference type="Proteomes" id="UP000236544">
    <property type="component" value="Unassembled WGS sequence"/>
</dbReference>
<feature type="compositionally biased region" description="Basic and acidic residues" evidence="9">
    <location>
        <begin position="1875"/>
        <end position="1884"/>
    </location>
</feature>
<keyword evidence="15" id="KW-1185">Reference proteome</keyword>
<feature type="compositionally biased region" description="Polar residues" evidence="9">
    <location>
        <begin position="1010"/>
        <end position="1027"/>
    </location>
</feature>
<dbReference type="PANTHER" id="PTHR10887">
    <property type="entry name" value="DNA2/NAM7 HELICASE FAMILY"/>
    <property type="match status" value="1"/>
</dbReference>
<feature type="region of interest" description="Disordered" evidence="9">
    <location>
        <begin position="913"/>
        <end position="992"/>
    </location>
</feature>
<dbReference type="GO" id="GO:0005694">
    <property type="term" value="C:chromosome"/>
    <property type="evidence" value="ECO:0007669"/>
    <property type="project" value="UniProtKB-ARBA"/>
</dbReference>
<dbReference type="Pfam" id="PF13087">
    <property type="entry name" value="AAA_12"/>
    <property type="match status" value="1"/>
</dbReference>
<comment type="similarity">
    <text evidence="2">Belongs to the DNA2/NAM7 helicase family.</text>
</comment>
<feature type="compositionally biased region" description="Polar residues" evidence="9">
    <location>
        <begin position="923"/>
        <end position="941"/>
    </location>
</feature>
<dbReference type="GO" id="GO:0005524">
    <property type="term" value="F:ATP binding"/>
    <property type="evidence" value="ECO:0007669"/>
    <property type="project" value="UniProtKB-KW"/>
</dbReference>
<evidence type="ECO:0000256" key="3">
    <source>
        <dbReference type="ARBA" id="ARBA00022741"/>
    </source>
</evidence>
<dbReference type="InterPro" id="IPR027417">
    <property type="entry name" value="P-loop_NTPase"/>
</dbReference>
<sequence>MSSETGKADIRALATKFVPQIEQVYACTNQGIDESKLLGELLKLIDKIPEDEHLFCDEIFRPVSVFCLTLFSFSNQGTVSWLKGRFNPVLARCRACILHFTQGKCKMLQHFSVLRKVPYEHVTKFNNIVSLWRAEALLPVLRGISVNNNTDIHLTEAIELALYESLCNPQVLRTNEQLKIAFDAIFKFLYNSQHSFLDFQETKASFEHVPAGLIYCWFEGNNEEVLWAQSYIRFLRKTNFTFTKDNFTQDLLEEINVHFLYLQNSSNFHEALVSHFWSKFIPVFYLLSSEVIDAYLIIPPNLESLRQSIRHPIESIYKLWYRHLAHLFREKPLDMLLRALKVLVEKAEGRFWPILEPFTFHSVLELIFEKSTFSNILTKLQDKELSSNDFEALLFPTTSLTDLVSWTLPFFYSLSPSKRIQMVKKVSIAFFRIISNHQTLKTIPKACLMNSSTALLSAVLAVTEEERSMLYSNESFETVLFTKLDSRALLNNEMVLDLVVRSATDANMYPGVGQLTSSVSFSSMKVLAHCIDYDILILCQASYRLYRGEKANDVKVTTHLLSRVVQSLDLTHSQDASRLASLLLSSMQNVNGLLKPKSAGSPINEHNGFIGVYVDLLKNLLIKITDILPSQLTKVLLDENASRGFWSCIFTSDVELYQTATNILYETFDVEGRLEGIQEMFTRSLDYSLGSVNMVLSQLIKNEFFEPCPRAIRVLMDIITAFSDPVNGIFANYQSMKNETTDRVLRKFWVLSWNFLNMIYRATLGWASKYPYSELENFTKDTLDTSLSLLDAYREFSEALTPRSGIDQSSDLLQDVLGTFQDMLYWLRLSDEYLLASCVKLVVRAADLAIEKELRFDDNLVATMAKYASKARKFSNKLTAQQSQELLSRAKGFNDSLVEKVVGEADFYHKEKDKTKSVKENDNLSLSAQNSSAKLSSQSRPPATESRADFLQRKAMSSSLMGRPKSQSKITSFGTLRPGMAPKAKEPLKAPASKLELARRQLLANRTVHPPSSSVFHSRKPQPQQTNAADSSDESEGDLEDAKELFSLSKPKERSTPIVLDINGKPIQKSSSAQRKKQEEENMRRRLNVDLNPFYRDILQWNYTNTGEYPSGSNDYKYEDIKDAFRSADEYQRIMKPLLLLECWQGLCAARDREENKPFSIVVGNRTAVSDFYEVYASVSKRMVQEAGISDSDLLVLSFIPGVRSASDLRSDDFKTAEHTCLAKVWGLKNNKGDNMDLTLRIDRSHRFSRFLTLRAEIFVVKVMQMTTVEREYTSLVGLPFYDLVGQIVSGKPTAHHPVDSTQIEDVKTKYKLNNSQAEAIVSTVSCEGFSLIQGPPGTGKTKTILGIVGYTLSTQKALPPGVIKQPLDAVASSTEQLLLKQKVLICAPSNAAVDELVLRLKLGVFDKNGKLFQPKLVRIGRPDAVNAAIRDLTLEEQVEKRLNGKNYEFASNPNLEKNLQAAIGERRQLRHKLDNEDGSAGSTLSTDDITKIQLSIRELSRKINELGKQKDEIRERNSVNYRNREVDRRKAQSRILAESDVICSTLSGSAHDIMASLGVKFDTVIVDEACQCTELSSIIPLRYGARRCIMVGDPNQLPPTVLSGAASNFKYNQSLFVRMEKQCTPHLLNVQYRMHPAISKFPSVEFYKGKLTDGPDMEAINTRPWHSRSPLGPYKFFDIATGKQEQNKKTMSFVNFEECKVAIELVEYLMNFYEKSFDLSGKIGIISPYREQMQTMRREFRRYFGNTIAGYVDFNTIDGFQGQEKEIIIISCVRADDTKSGVGFLKDFRRMNVALTRAKTSMWILGHHSSLFKNKLWRNLITDAKDRNCLELACSGFLNPQNKKAARLLKDYQSSHDHIIADDYDPLAPSTYNGRDKRNRSENGMHQNRRNKPKQQPEPERAEPKSRNTQTLTGTKKKSSIFGGPSIASEISVATRAPTVHADTPGTPMRRSSNQTSAKGPEKSTVPKHVRFEAEAQTIGKSSYIFSDSEGGQTSANDVKQPSGEKISIKEYQLAAPEGSALGTYADADSDQDGYDPSISPVSKPQAIAKRDPGPEEGSTKAENGISKRPKPTSNPFIPKKRKLFSSKK</sequence>
<feature type="domain" description="Helicase SEN1 beta-barrel" evidence="13">
    <location>
        <begin position="1154"/>
        <end position="1263"/>
    </location>
</feature>
<dbReference type="Gene3D" id="3.40.50.300">
    <property type="entry name" value="P-loop containing nucleotide triphosphate hydrolases"/>
    <property type="match status" value="2"/>
</dbReference>
<dbReference type="GO" id="GO:0016787">
    <property type="term" value="F:hydrolase activity"/>
    <property type="evidence" value="ECO:0007669"/>
    <property type="project" value="UniProtKB-KW"/>
</dbReference>
<keyword evidence="6" id="KW-0067">ATP-binding</keyword>
<keyword evidence="4" id="KW-0378">Hydrolase</keyword>
<dbReference type="InterPro" id="IPR024481">
    <property type="entry name" value="Helicase_Sen1_N"/>
</dbReference>
<keyword evidence="7" id="KW-0539">Nucleus</keyword>
<evidence type="ECO:0000256" key="4">
    <source>
        <dbReference type="ARBA" id="ARBA00022801"/>
    </source>
</evidence>
<evidence type="ECO:0000259" key="12">
    <source>
        <dbReference type="Pfam" id="PF13087"/>
    </source>
</evidence>
<feature type="compositionally biased region" description="Basic and acidic residues" evidence="9">
    <location>
        <begin position="1076"/>
        <end position="1085"/>
    </location>
</feature>
<feature type="compositionally biased region" description="Basic and acidic residues" evidence="9">
    <location>
        <begin position="1040"/>
        <end position="1055"/>
    </location>
</feature>
<keyword evidence="5" id="KW-0347">Helicase</keyword>
<feature type="compositionally biased region" description="Basic and acidic residues" evidence="9">
    <location>
        <begin position="2050"/>
        <end position="2061"/>
    </location>
</feature>
<protein>
    <submittedName>
        <fullName evidence="14">LAQU0S01e01200g1_1</fullName>
    </submittedName>
</protein>
<organism evidence="14 15">
    <name type="scientific">Lachancea quebecensis</name>
    <dbReference type="NCBI Taxonomy" id="1654605"/>
    <lineage>
        <taxon>Eukaryota</taxon>
        <taxon>Fungi</taxon>
        <taxon>Dikarya</taxon>
        <taxon>Ascomycota</taxon>
        <taxon>Saccharomycotina</taxon>
        <taxon>Saccharomycetes</taxon>
        <taxon>Saccharomycetales</taxon>
        <taxon>Saccharomycetaceae</taxon>
        <taxon>Lachancea</taxon>
    </lineage>
</organism>
<evidence type="ECO:0000256" key="1">
    <source>
        <dbReference type="ARBA" id="ARBA00004123"/>
    </source>
</evidence>
<keyword evidence="8" id="KW-0175">Coiled coil</keyword>
<dbReference type="CDD" id="cd21408">
    <property type="entry name" value="1B_Sen1p-like"/>
    <property type="match status" value="1"/>
</dbReference>
<dbReference type="OrthoDB" id="6513042at2759"/>
<evidence type="ECO:0000313" key="14">
    <source>
        <dbReference type="EMBL" id="CUS20198.1"/>
    </source>
</evidence>
<feature type="compositionally biased region" description="Basic and acidic residues" evidence="9">
    <location>
        <begin position="913"/>
        <end position="922"/>
    </location>
</feature>
<evidence type="ECO:0000256" key="7">
    <source>
        <dbReference type="ARBA" id="ARBA00023242"/>
    </source>
</evidence>
<feature type="domain" description="DNA2/NAM7 helicase helicase" evidence="11">
    <location>
        <begin position="1312"/>
        <end position="1604"/>
    </location>
</feature>
<dbReference type="InterPro" id="IPR041677">
    <property type="entry name" value="DNA2/NAM7_AAA_11"/>
</dbReference>
<evidence type="ECO:0000256" key="5">
    <source>
        <dbReference type="ARBA" id="ARBA00022806"/>
    </source>
</evidence>
<feature type="compositionally biased region" description="Polar residues" evidence="9">
    <location>
        <begin position="1984"/>
        <end position="2001"/>
    </location>
</feature>
<evidence type="ECO:0000256" key="6">
    <source>
        <dbReference type="ARBA" id="ARBA00022840"/>
    </source>
</evidence>
<dbReference type="InterPro" id="IPR041679">
    <property type="entry name" value="DNA2/NAM7-like_C"/>
</dbReference>
<dbReference type="FunFam" id="3.40.50.300:FF:000326">
    <property type="entry name" value="P-loop containing nucleoside triphosphate hydrolase"/>
    <property type="match status" value="1"/>
</dbReference>
<proteinExistence type="inferred from homology"/>
<dbReference type="GO" id="GO:0001147">
    <property type="term" value="F:transcription termination site sequence-specific DNA binding"/>
    <property type="evidence" value="ECO:0007669"/>
    <property type="project" value="TreeGrafter"/>
</dbReference>
<keyword evidence="3" id="KW-0547">Nucleotide-binding</keyword>
<evidence type="ECO:0000259" key="11">
    <source>
        <dbReference type="Pfam" id="PF13086"/>
    </source>
</evidence>
<dbReference type="Pfam" id="PF12726">
    <property type="entry name" value="SEN1_N"/>
    <property type="match status" value="1"/>
</dbReference>
<dbReference type="InterPro" id="IPR044340">
    <property type="entry name" value="Helicase_Sen1_1B_dom"/>
</dbReference>
<accession>A0A0N7MKR3</accession>
<evidence type="ECO:0000313" key="15">
    <source>
        <dbReference type="Proteomes" id="UP000236544"/>
    </source>
</evidence>